<accession>A0A1G2U4W6</accession>
<reference evidence="2 3" key="1">
    <citation type="journal article" date="2016" name="Nat. Commun.">
        <title>Thousands of microbial genomes shed light on interconnected biogeochemical processes in an aquifer system.</title>
        <authorList>
            <person name="Anantharaman K."/>
            <person name="Brown C.T."/>
            <person name="Hug L.A."/>
            <person name="Sharon I."/>
            <person name="Castelle C.J."/>
            <person name="Probst A.J."/>
            <person name="Thomas B.C."/>
            <person name="Singh A."/>
            <person name="Wilkins M.J."/>
            <person name="Karaoz U."/>
            <person name="Brodie E.L."/>
            <person name="Williams K.H."/>
            <person name="Hubbard S.S."/>
            <person name="Banfield J.F."/>
        </authorList>
    </citation>
    <scope>NUCLEOTIDE SEQUENCE [LARGE SCALE GENOMIC DNA]</scope>
</reference>
<feature type="transmembrane region" description="Helical" evidence="1">
    <location>
        <begin position="60"/>
        <end position="82"/>
    </location>
</feature>
<sequence length="98" mass="11111">MKLPFWADGAVFGALLVPVALSLKMICPVRVGCFADPFLVVLFAPLVILEWFFGRGAVSVMWEILFLIIFWGGIWTVLAYLYGNIVAYEKRLQNREVI</sequence>
<keyword evidence="1" id="KW-1133">Transmembrane helix</keyword>
<proteinExistence type="predicted"/>
<dbReference type="EMBL" id="MHWD01000008">
    <property type="protein sequence ID" value="OHB04533.1"/>
    <property type="molecule type" value="Genomic_DNA"/>
</dbReference>
<feature type="transmembrane region" description="Helical" evidence="1">
    <location>
        <begin position="6"/>
        <end position="27"/>
    </location>
</feature>
<feature type="transmembrane region" description="Helical" evidence="1">
    <location>
        <begin position="34"/>
        <end position="54"/>
    </location>
</feature>
<keyword evidence="1" id="KW-0812">Transmembrane</keyword>
<name>A0A1G2U4W6_9BACT</name>
<gene>
    <name evidence="2" type="ORF">A2920_01135</name>
</gene>
<evidence type="ECO:0000313" key="3">
    <source>
        <dbReference type="Proteomes" id="UP000179283"/>
    </source>
</evidence>
<dbReference type="Proteomes" id="UP000179283">
    <property type="component" value="Unassembled WGS sequence"/>
</dbReference>
<evidence type="ECO:0000256" key="1">
    <source>
        <dbReference type="SAM" id="Phobius"/>
    </source>
</evidence>
<keyword evidence="1" id="KW-0472">Membrane</keyword>
<dbReference type="AlphaFoldDB" id="A0A1G2U4W6"/>
<comment type="caution">
    <text evidence="2">The sequence shown here is derived from an EMBL/GenBank/DDBJ whole genome shotgun (WGS) entry which is preliminary data.</text>
</comment>
<protein>
    <submittedName>
        <fullName evidence="2">Uncharacterized protein</fullName>
    </submittedName>
</protein>
<organism evidence="2 3">
    <name type="scientific">Candidatus Zambryskibacteria bacterium RIFCSPLOWO2_01_FULL_43_17</name>
    <dbReference type="NCBI Taxonomy" id="1802760"/>
    <lineage>
        <taxon>Bacteria</taxon>
        <taxon>Candidatus Zambryskiibacteriota</taxon>
    </lineage>
</organism>
<evidence type="ECO:0000313" key="2">
    <source>
        <dbReference type="EMBL" id="OHB04533.1"/>
    </source>
</evidence>